<name>A0ABY7YXY6_9HYPH</name>
<keyword evidence="1" id="KW-0472">Membrane</keyword>
<dbReference type="Proteomes" id="UP001222118">
    <property type="component" value="Chromosome"/>
</dbReference>
<gene>
    <name evidence="2" type="ORF">PSQ90_15545</name>
</gene>
<dbReference type="EMBL" id="CP118247">
    <property type="protein sequence ID" value="WDR05655.1"/>
    <property type="molecule type" value="Genomic_DNA"/>
</dbReference>
<feature type="transmembrane region" description="Helical" evidence="1">
    <location>
        <begin position="49"/>
        <end position="71"/>
    </location>
</feature>
<keyword evidence="1" id="KW-0812">Transmembrane</keyword>
<sequence>MTSYTNRWFLKRSAALFCAAILLFGLSASAFIDLLLNGKLWFPKQIDQGWATLIGAVVGLSIVALQARIGLRNLRQSQVHQASLARLAQHEQAQLDREARRDQFELQTEHDNHTMQLQKKALAAALNGELLAVYTHLNNRARVLKMQQLIYESIPKESLIAGARIEILGAPTPIFDASIPKMGLLEPSLISDIVELFQNAKSNVSAPADKITAEMIATTLGAVAVSWEATRLDFLHLQKRLIAVQYGSADPGARVLARQEEQGQK</sequence>
<evidence type="ECO:0000256" key="1">
    <source>
        <dbReference type="SAM" id="Phobius"/>
    </source>
</evidence>
<evidence type="ECO:0000313" key="2">
    <source>
        <dbReference type="EMBL" id="WDR05655.1"/>
    </source>
</evidence>
<proteinExistence type="predicted"/>
<evidence type="ECO:0000313" key="3">
    <source>
        <dbReference type="Proteomes" id="UP001222118"/>
    </source>
</evidence>
<keyword evidence="1" id="KW-1133">Transmembrane helix</keyword>
<accession>A0ABY7YXY6</accession>
<keyword evidence="3" id="KW-1185">Reference proteome</keyword>
<dbReference type="RefSeq" id="WP_282211173.1">
    <property type="nucleotide sequence ID" value="NZ_CP118247.1"/>
</dbReference>
<organism evidence="2 3">
    <name type="scientific">Devosia rhodophyticola</name>
    <dbReference type="NCBI Taxonomy" id="3026423"/>
    <lineage>
        <taxon>Bacteria</taxon>
        <taxon>Pseudomonadati</taxon>
        <taxon>Pseudomonadota</taxon>
        <taxon>Alphaproteobacteria</taxon>
        <taxon>Hyphomicrobiales</taxon>
        <taxon>Devosiaceae</taxon>
        <taxon>Devosia</taxon>
    </lineage>
</organism>
<reference evidence="2 3" key="1">
    <citation type="submission" date="2023-02" db="EMBL/GenBank/DDBJ databases">
        <title>Devosia chondri sp. nov., isolated from the phycosphere of marine algae.</title>
        <authorList>
            <person name="Kim J.M."/>
            <person name="Lee J.K."/>
            <person name="Choi B.J."/>
            <person name="Bayburt H."/>
            <person name="Jeon C.O."/>
        </authorList>
    </citation>
    <scope>NUCLEOTIDE SEQUENCE [LARGE SCALE GENOMIC DNA]</scope>
    <source>
        <strain evidence="2 3">G2-5</strain>
    </source>
</reference>
<protein>
    <submittedName>
        <fullName evidence="2">Uncharacterized protein</fullName>
    </submittedName>
</protein>